<dbReference type="Proteomes" id="UP000184248">
    <property type="component" value="Unassembled WGS sequence"/>
</dbReference>
<keyword evidence="2" id="KW-1185">Reference proteome</keyword>
<name>A0A1M6VFI3_9GAMM</name>
<proteinExistence type="predicted"/>
<reference evidence="2" key="1">
    <citation type="submission" date="2016-11" db="EMBL/GenBank/DDBJ databases">
        <authorList>
            <person name="Varghese N."/>
            <person name="Submissions S."/>
        </authorList>
    </citation>
    <scope>NUCLEOTIDE SEQUENCE [LARGE SCALE GENOMIC DNA]</scope>
    <source>
        <strain evidence="2">ALO Sharm</strain>
    </source>
</reference>
<dbReference type="EMBL" id="FRAL01000005">
    <property type="protein sequence ID" value="SHK80297.1"/>
    <property type="molecule type" value="Genomic_DNA"/>
</dbReference>
<dbReference type="AlphaFoldDB" id="A0A1M6VFI3"/>
<protein>
    <submittedName>
        <fullName evidence="1">Uncharacterized protein</fullName>
    </submittedName>
</protein>
<organism evidence="1 2">
    <name type="scientific">Halomonas caseinilytica</name>
    <dbReference type="NCBI Taxonomy" id="438744"/>
    <lineage>
        <taxon>Bacteria</taxon>
        <taxon>Pseudomonadati</taxon>
        <taxon>Pseudomonadota</taxon>
        <taxon>Gammaproteobacteria</taxon>
        <taxon>Oceanospirillales</taxon>
        <taxon>Halomonadaceae</taxon>
        <taxon>Halomonas</taxon>
    </lineage>
</organism>
<accession>A0A1M6VFI3</accession>
<evidence type="ECO:0000313" key="1">
    <source>
        <dbReference type="EMBL" id="SHK80297.1"/>
    </source>
</evidence>
<gene>
    <name evidence="1" type="ORF">SAMN05192556_105185</name>
</gene>
<sequence>MVDKHNATTSLPSPTGIRPLQEHEYVFVNGGVNDQSATLSLDELGGGWATTMAVGEEEPWHNASVALDIELHIGASAKSE</sequence>
<evidence type="ECO:0000313" key="2">
    <source>
        <dbReference type="Proteomes" id="UP000184248"/>
    </source>
</evidence>
<dbReference type="OrthoDB" id="9866488at2"/>
<dbReference type="RefSeq" id="WP_064698906.1">
    <property type="nucleotide sequence ID" value="NZ_BDEP01000005.1"/>
</dbReference>